<evidence type="ECO:0000256" key="7">
    <source>
        <dbReference type="SAM" id="SignalP"/>
    </source>
</evidence>
<keyword evidence="6" id="KW-0445">Lipid transport</keyword>
<sequence length="159" mass="17463">MEKNTKLILITLFCLLSVSSADIWSYCDGVDPKSLTFTISALTLAPNPPVIGQDATVKVTGNLLQQVTGGASTFVVQHYVLGHWITLPAFTNSVCQSYTCPIQPGSITHQLSIPIPSFTPHYINISFYSLLQGLYRGQLLIVDQSNRNITCLEFQTNLN</sequence>
<dbReference type="AlphaFoldDB" id="F4Q2R1"/>
<dbReference type="GO" id="GO:0015918">
    <property type="term" value="P:sterol transport"/>
    <property type="evidence" value="ECO:0007669"/>
    <property type="project" value="InterPro"/>
</dbReference>
<dbReference type="GeneID" id="14868733"/>
<dbReference type="InterPro" id="IPR014756">
    <property type="entry name" value="Ig_E-set"/>
</dbReference>
<dbReference type="Gene3D" id="2.60.40.770">
    <property type="match status" value="1"/>
</dbReference>
<dbReference type="OMA" id="RYCDKKA"/>
<evidence type="ECO:0000256" key="1">
    <source>
        <dbReference type="ARBA" id="ARBA00002053"/>
    </source>
</evidence>
<dbReference type="PANTHER" id="PTHR11306:SF0">
    <property type="entry name" value="PHOSPHATIDYLGLYCEROL_PHOSPHATIDYLINOSITOL TRANSFER PROTEIN"/>
    <property type="match status" value="1"/>
</dbReference>
<dbReference type="OrthoDB" id="6409159at2759"/>
<evidence type="ECO:0000256" key="5">
    <source>
        <dbReference type="ARBA" id="ARBA00022729"/>
    </source>
</evidence>
<keyword evidence="10" id="KW-1185">Reference proteome</keyword>
<organism evidence="9 10">
    <name type="scientific">Cavenderia fasciculata</name>
    <name type="common">Slime mold</name>
    <name type="synonym">Dictyostelium fasciculatum</name>
    <dbReference type="NCBI Taxonomy" id="261658"/>
    <lineage>
        <taxon>Eukaryota</taxon>
        <taxon>Amoebozoa</taxon>
        <taxon>Evosea</taxon>
        <taxon>Eumycetozoa</taxon>
        <taxon>Dictyostelia</taxon>
        <taxon>Acytosteliales</taxon>
        <taxon>Cavenderiaceae</taxon>
        <taxon>Cavenderia</taxon>
    </lineage>
</organism>
<dbReference type="PANTHER" id="PTHR11306">
    <property type="entry name" value="NIEMANN PICK TYPE C2 PROTEIN NPC2-RELATED"/>
    <property type="match status" value="1"/>
</dbReference>
<evidence type="ECO:0000259" key="8">
    <source>
        <dbReference type="SMART" id="SM00737"/>
    </source>
</evidence>
<dbReference type="InterPro" id="IPR003172">
    <property type="entry name" value="ML_dom"/>
</dbReference>
<keyword evidence="4" id="KW-0813">Transport</keyword>
<feature type="signal peptide" evidence="7">
    <location>
        <begin position="1"/>
        <end position="21"/>
    </location>
</feature>
<gene>
    <name evidence="9" type="ORF">DFA_08524</name>
</gene>
<comment type="function">
    <text evidence="1">Catalyzes the intermembrane transfer of phosphatidylglycerol and phosphatidylinositol.</text>
</comment>
<name>F4Q2R1_CACFS</name>
<reference evidence="10" key="1">
    <citation type="journal article" date="2011" name="Genome Res.">
        <title>Phylogeny-wide analysis of social amoeba genomes highlights ancient origins for complex intercellular communication.</title>
        <authorList>
            <person name="Heidel A.J."/>
            <person name="Lawal H.M."/>
            <person name="Felder M."/>
            <person name="Schilde C."/>
            <person name="Helps N.R."/>
            <person name="Tunggal B."/>
            <person name="Rivero F."/>
            <person name="John U."/>
            <person name="Schleicher M."/>
            <person name="Eichinger L."/>
            <person name="Platzer M."/>
            <person name="Noegel A.A."/>
            <person name="Schaap P."/>
            <person name="Gloeckner G."/>
        </authorList>
    </citation>
    <scope>NUCLEOTIDE SEQUENCE [LARGE SCALE GENOMIC DNA]</scope>
    <source>
        <strain evidence="10">SH3</strain>
    </source>
</reference>
<dbReference type="InterPro" id="IPR039670">
    <property type="entry name" value="NPC2-like"/>
</dbReference>
<dbReference type="Pfam" id="PF02221">
    <property type="entry name" value="E1_DerP2_DerF2"/>
    <property type="match status" value="1"/>
</dbReference>
<dbReference type="SMART" id="SM00737">
    <property type="entry name" value="ML"/>
    <property type="match status" value="1"/>
</dbReference>
<proteinExistence type="inferred from homology"/>
<dbReference type="EMBL" id="GL883021">
    <property type="protein sequence ID" value="EGG17528.1"/>
    <property type="molecule type" value="Genomic_DNA"/>
</dbReference>
<accession>F4Q2R1</accession>
<feature type="domain" description="MD-2-related lipid-recognition" evidence="8">
    <location>
        <begin position="24"/>
        <end position="156"/>
    </location>
</feature>
<evidence type="ECO:0000313" key="9">
    <source>
        <dbReference type="EMBL" id="EGG17528.1"/>
    </source>
</evidence>
<comment type="similarity">
    <text evidence="2">Belongs to the NPC2 family.</text>
</comment>
<dbReference type="RefSeq" id="XP_004356012.1">
    <property type="nucleotide sequence ID" value="XM_004355959.1"/>
</dbReference>
<keyword evidence="5 7" id="KW-0732">Signal</keyword>
<dbReference type="Proteomes" id="UP000007797">
    <property type="component" value="Unassembled WGS sequence"/>
</dbReference>
<dbReference type="SUPFAM" id="SSF81296">
    <property type="entry name" value="E set domains"/>
    <property type="match status" value="1"/>
</dbReference>
<evidence type="ECO:0000256" key="6">
    <source>
        <dbReference type="ARBA" id="ARBA00023055"/>
    </source>
</evidence>
<evidence type="ECO:0000256" key="3">
    <source>
        <dbReference type="ARBA" id="ARBA00011245"/>
    </source>
</evidence>
<comment type="subunit">
    <text evidence="3">Monomer.</text>
</comment>
<evidence type="ECO:0000313" key="10">
    <source>
        <dbReference type="Proteomes" id="UP000007797"/>
    </source>
</evidence>
<evidence type="ECO:0000256" key="4">
    <source>
        <dbReference type="ARBA" id="ARBA00022448"/>
    </source>
</evidence>
<dbReference type="GO" id="GO:0032934">
    <property type="term" value="F:sterol binding"/>
    <property type="evidence" value="ECO:0007669"/>
    <property type="project" value="InterPro"/>
</dbReference>
<feature type="chain" id="PRO_5003313653" description="MD-2-related lipid-recognition domain-containing protein" evidence="7">
    <location>
        <begin position="22"/>
        <end position="159"/>
    </location>
</feature>
<protein>
    <recommendedName>
        <fullName evidence="8">MD-2-related lipid-recognition domain-containing protein</fullName>
    </recommendedName>
</protein>
<evidence type="ECO:0000256" key="2">
    <source>
        <dbReference type="ARBA" id="ARBA00006370"/>
    </source>
</evidence>
<dbReference type="KEGG" id="dfa:DFA_08524"/>